<gene>
    <name evidence="1" type="ORF">QF035_001409</name>
</gene>
<name>A0ABU0SKM8_9ACTN</name>
<evidence type="ECO:0000313" key="2">
    <source>
        <dbReference type="Proteomes" id="UP001230328"/>
    </source>
</evidence>
<protein>
    <recommendedName>
        <fullName evidence="3">DUF3558 domain-containing protein</fullName>
    </recommendedName>
</protein>
<keyword evidence="2" id="KW-1185">Reference proteome</keyword>
<sequence length="360" mass="38498">MPGREAGANAGARVTGVGTVRRWIKVSVAAAVVLGIGGYVAEPYAQDRMLAGSACGGALPRDVVDRLTPDDAHLESEESRQTGALGSYGCDLTMKGDEVNDSRLISMEAYTRRDDQDREFFRAFPEEGYSSQSAVPEGLPGFIDRLGVIQLLMPCPDLPKDAEGRQGKLLVRTWMGRDTLYGVPGAAYQAVVALANSASDRLGCGAEPLKAPKGNAVPPALGDEPKGVPLTRAEGTGCEWVTRAGLPESGDWRVEAGMNDSAPTGQCDLSSESGDSGNDKGMYFVAWYGDWSNRLVFEDSNGEFLSTTATARCDGEAANFALSASDDIPGVDKAAERRMFKQFAQDQVDRRDCSGLRFRF</sequence>
<reference evidence="1 2" key="1">
    <citation type="submission" date="2023-07" db="EMBL/GenBank/DDBJ databases">
        <title>Comparative genomics of wheat-associated soil bacteria to identify genetic determinants of phenazine resistance.</title>
        <authorList>
            <person name="Mouncey N."/>
        </authorList>
    </citation>
    <scope>NUCLEOTIDE SEQUENCE [LARGE SCALE GENOMIC DNA]</scope>
    <source>
        <strain evidence="1 2">V2I4</strain>
    </source>
</reference>
<accession>A0ABU0SKM8</accession>
<proteinExistence type="predicted"/>
<evidence type="ECO:0000313" key="1">
    <source>
        <dbReference type="EMBL" id="MDQ1023827.1"/>
    </source>
</evidence>
<evidence type="ECO:0008006" key="3">
    <source>
        <dbReference type="Google" id="ProtNLM"/>
    </source>
</evidence>
<organism evidence="1 2">
    <name type="scientific">Streptomyces umbrinus</name>
    <dbReference type="NCBI Taxonomy" id="67370"/>
    <lineage>
        <taxon>Bacteria</taxon>
        <taxon>Bacillati</taxon>
        <taxon>Actinomycetota</taxon>
        <taxon>Actinomycetes</taxon>
        <taxon>Kitasatosporales</taxon>
        <taxon>Streptomycetaceae</taxon>
        <taxon>Streptomyces</taxon>
        <taxon>Streptomyces phaeochromogenes group</taxon>
    </lineage>
</organism>
<dbReference type="Proteomes" id="UP001230328">
    <property type="component" value="Unassembled WGS sequence"/>
</dbReference>
<dbReference type="EMBL" id="JAUSZI010000002">
    <property type="protein sequence ID" value="MDQ1023827.1"/>
    <property type="molecule type" value="Genomic_DNA"/>
</dbReference>
<comment type="caution">
    <text evidence="1">The sequence shown here is derived from an EMBL/GenBank/DDBJ whole genome shotgun (WGS) entry which is preliminary data.</text>
</comment>